<dbReference type="FunFam" id="1.20.144.10:FF:000003">
    <property type="entry name" value="Dolichyldiphosphatase 1"/>
    <property type="match status" value="1"/>
</dbReference>
<comment type="similarity">
    <text evidence="3 11">Belongs to the dolichyldiphosphatase family.</text>
</comment>
<sequence>MDHHLNYTGKSDYEIEWTPFSLTHVEFPKGDFFGKVLAISSLMPMALICGFITLILFRRDLHTITFFIGLLINEGFNMILKYTIREARPLQREINYTEFGMPSSHSQLMWYFAAYSVYFALFRLHRYPGKGISSHLHKVGIILAVVATALFVTYSRIYLMYHTWAQVSWGAFVGCVFATFWFVMTETVFTPKFQEISSWTVCEYLLIKDTTLIPNVMWFEYANARQETKNRTRKFIKSQ</sequence>
<dbReference type="Pfam" id="PF01569">
    <property type="entry name" value="PAP2"/>
    <property type="match status" value="1"/>
</dbReference>
<dbReference type="Proteomes" id="UP000198287">
    <property type="component" value="Unassembled WGS sequence"/>
</dbReference>
<gene>
    <name evidence="13" type="ORF">Fcan01_02242</name>
</gene>
<evidence type="ECO:0000256" key="3">
    <source>
        <dbReference type="ARBA" id="ARBA00005518"/>
    </source>
</evidence>
<evidence type="ECO:0000256" key="9">
    <source>
        <dbReference type="ARBA" id="ARBA00024907"/>
    </source>
</evidence>
<evidence type="ECO:0000256" key="8">
    <source>
        <dbReference type="ARBA" id="ARBA00023136"/>
    </source>
</evidence>
<feature type="transmembrane region" description="Helical" evidence="11">
    <location>
        <begin position="136"/>
        <end position="157"/>
    </location>
</feature>
<feature type="transmembrane region" description="Helical" evidence="11">
    <location>
        <begin position="64"/>
        <end position="84"/>
    </location>
</feature>
<feature type="transmembrane region" description="Helical" evidence="11">
    <location>
        <begin position="36"/>
        <end position="57"/>
    </location>
</feature>
<keyword evidence="8 11" id="KW-0472">Membrane</keyword>
<evidence type="ECO:0000313" key="13">
    <source>
        <dbReference type="EMBL" id="OXA62560.1"/>
    </source>
</evidence>
<evidence type="ECO:0000256" key="4">
    <source>
        <dbReference type="ARBA" id="ARBA00022692"/>
    </source>
</evidence>
<evidence type="ECO:0000259" key="12">
    <source>
        <dbReference type="SMART" id="SM00014"/>
    </source>
</evidence>
<dbReference type="STRING" id="158441.A0A226EZK0"/>
<dbReference type="GO" id="GO:0008610">
    <property type="term" value="P:lipid biosynthetic process"/>
    <property type="evidence" value="ECO:0007669"/>
    <property type="project" value="TreeGrafter"/>
</dbReference>
<evidence type="ECO:0000256" key="11">
    <source>
        <dbReference type="RuleBase" id="RU367078"/>
    </source>
</evidence>
<dbReference type="Gene3D" id="1.20.144.10">
    <property type="entry name" value="Phosphatidic acid phosphatase type 2/haloperoxidase"/>
    <property type="match status" value="1"/>
</dbReference>
<comment type="caution">
    <text evidence="13">The sequence shown here is derived from an EMBL/GenBank/DDBJ whole genome shotgun (WGS) entry which is preliminary data.</text>
</comment>
<dbReference type="InterPro" id="IPR000326">
    <property type="entry name" value="PAP2/HPO"/>
</dbReference>
<evidence type="ECO:0000256" key="2">
    <source>
        <dbReference type="ARBA" id="ARBA00004922"/>
    </source>
</evidence>
<dbReference type="AlphaFoldDB" id="A0A226EZK0"/>
<evidence type="ECO:0000313" key="14">
    <source>
        <dbReference type="Proteomes" id="UP000198287"/>
    </source>
</evidence>
<comment type="catalytic activity">
    <reaction evidence="10 11">
        <text>a di-trans,poly-cis-dolichyl diphosphate + H2O = a di-trans,poly-cis-dolichyl phosphate + phosphate + H(+)</text>
        <dbReference type="Rhea" id="RHEA:14385"/>
        <dbReference type="Rhea" id="RHEA-COMP:19498"/>
        <dbReference type="Rhea" id="RHEA-COMP:19506"/>
        <dbReference type="ChEBI" id="CHEBI:15377"/>
        <dbReference type="ChEBI" id="CHEBI:15378"/>
        <dbReference type="ChEBI" id="CHEBI:43474"/>
        <dbReference type="ChEBI" id="CHEBI:57497"/>
        <dbReference type="ChEBI" id="CHEBI:57683"/>
        <dbReference type="EC" id="3.6.1.43"/>
    </reaction>
</comment>
<keyword evidence="7 11" id="KW-1133">Transmembrane helix</keyword>
<comment type="pathway">
    <text evidence="2 11">Protein modification; protein glycosylation.</text>
</comment>
<dbReference type="OMA" id="VYATLIW"/>
<evidence type="ECO:0000256" key="6">
    <source>
        <dbReference type="ARBA" id="ARBA00022824"/>
    </source>
</evidence>
<keyword evidence="6 11" id="KW-0256">Endoplasmic reticulum</keyword>
<dbReference type="GO" id="GO:0047874">
    <property type="term" value="F:dolichyldiphosphatase activity"/>
    <property type="evidence" value="ECO:0007669"/>
    <property type="project" value="UniProtKB-UniRule"/>
</dbReference>
<dbReference type="UniPathway" id="UPA00378"/>
<evidence type="ECO:0000256" key="5">
    <source>
        <dbReference type="ARBA" id="ARBA00022801"/>
    </source>
</evidence>
<dbReference type="SMART" id="SM00014">
    <property type="entry name" value="acidPPc"/>
    <property type="match status" value="1"/>
</dbReference>
<proteinExistence type="inferred from homology"/>
<comment type="subcellular location">
    <subcellularLocation>
        <location evidence="1 11">Endoplasmic reticulum membrane</location>
        <topology evidence="1 11">Multi-pass membrane protein</topology>
    </subcellularLocation>
</comment>
<keyword evidence="5 11" id="KW-0378">Hydrolase</keyword>
<feature type="transmembrane region" description="Helical" evidence="11">
    <location>
        <begin position="163"/>
        <end position="184"/>
    </location>
</feature>
<dbReference type="GO" id="GO:0006487">
    <property type="term" value="P:protein N-linked glycosylation"/>
    <property type="evidence" value="ECO:0007669"/>
    <property type="project" value="UniProtKB-UniRule"/>
</dbReference>
<name>A0A226EZK0_FOLCA</name>
<feature type="domain" description="Phosphatidic acid phosphatase type 2/haloperoxidase" evidence="12">
    <location>
        <begin position="63"/>
        <end position="182"/>
    </location>
</feature>
<dbReference type="EC" id="3.6.1.43" evidence="11"/>
<dbReference type="PANTHER" id="PTHR11247">
    <property type="entry name" value="PALMITOYL-PROTEIN THIOESTERASE/DOLICHYLDIPHOSPHATASE 1"/>
    <property type="match status" value="1"/>
</dbReference>
<dbReference type="InterPro" id="IPR036938">
    <property type="entry name" value="PAP2/HPO_sf"/>
</dbReference>
<keyword evidence="14" id="KW-1185">Reference proteome</keyword>
<dbReference type="OrthoDB" id="302705at2759"/>
<protein>
    <recommendedName>
        <fullName evidence="11">Dolichyldiphosphatase</fullName>
        <ecNumber evidence="11">3.6.1.43</ecNumber>
    </recommendedName>
</protein>
<evidence type="ECO:0000256" key="10">
    <source>
        <dbReference type="ARBA" id="ARBA00047349"/>
    </source>
</evidence>
<reference evidence="13 14" key="1">
    <citation type="submission" date="2015-12" db="EMBL/GenBank/DDBJ databases">
        <title>The genome of Folsomia candida.</title>
        <authorList>
            <person name="Faddeeva A."/>
            <person name="Derks M.F."/>
            <person name="Anvar Y."/>
            <person name="Smit S."/>
            <person name="Van Straalen N."/>
            <person name="Roelofs D."/>
        </authorList>
    </citation>
    <scope>NUCLEOTIDE SEQUENCE [LARGE SCALE GENOMIC DNA]</scope>
    <source>
        <strain evidence="13 14">VU population</strain>
        <tissue evidence="13">Whole body</tissue>
    </source>
</reference>
<evidence type="ECO:0000256" key="1">
    <source>
        <dbReference type="ARBA" id="ARBA00004477"/>
    </source>
</evidence>
<dbReference type="InterPro" id="IPR039667">
    <property type="entry name" value="Dolichyldiphosphatase_PAP2"/>
</dbReference>
<comment type="function">
    <text evidence="9 11">Required for efficient N-glycosylation. Necessary for maintaining optimal levels of dolichol-linked oligosaccharides. Hydrolyzes dolichyl pyrophosphate at a very high rate and dolichyl monophosphate at a much lower rate. Does not act on phosphatidate.</text>
</comment>
<feature type="transmembrane region" description="Helical" evidence="11">
    <location>
        <begin position="108"/>
        <end position="124"/>
    </location>
</feature>
<accession>A0A226EZK0</accession>
<dbReference type="PANTHER" id="PTHR11247:SF1">
    <property type="entry name" value="DOLICHYLDIPHOSPHATASE 1"/>
    <property type="match status" value="1"/>
</dbReference>
<keyword evidence="4 11" id="KW-0812">Transmembrane</keyword>
<dbReference type="EMBL" id="LNIX01000001">
    <property type="protein sequence ID" value="OXA62560.1"/>
    <property type="molecule type" value="Genomic_DNA"/>
</dbReference>
<dbReference type="SUPFAM" id="SSF48317">
    <property type="entry name" value="Acid phosphatase/Vanadium-dependent haloperoxidase"/>
    <property type="match status" value="1"/>
</dbReference>
<organism evidence="13 14">
    <name type="scientific">Folsomia candida</name>
    <name type="common">Springtail</name>
    <dbReference type="NCBI Taxonomy" id="158441"/>
    <lineage>
        <taxon>Eukaryota</taxon>
        <taxon>Metazoa</taxon>
        <taxon>Ecdysozoa</taxon>
        <taxon>Arthropoda</taxon>
        <taxon>Hexapoda</taxon>
        <taxon>Collembola</taxon>
        <taxon>Entomobryomorpha</taxon>
        <taxon>Isotomoidea</taxon>
        <taxon>Isotomidae</taxon>
        <taxon>Proisotominae</taxon>
        <taxon>Folsomia</taxon>
    </lineage>
</organism>
<dbReference type="CDD" id="cd03382">
    <property type="entry name" value="PAP2_dolichyldiphosphatase"/>
    <property type="match status" value="1"/>
</dbReference>
<dbReference type="GO" id="GO:0005789">
    <property type="term" value="C:endoplasmic reticulum membrane"/>
    <property type="evidence" value="ECO:0007669"/>
    <property type="project" value="UniProtKB-SubCell"/>
</dbReference>
<evidence type="ECO:0000256" key="7">
    <source>
        <dbReference type="ARBA" id="ARBA00022989"/>
    </source>
</evidence>